<dbReference type="GO" id="GO:0098542">
    <property type="term" value="P:defense response to other organism"/>
    <property type="evidence" value="ECO:0007669"/>
    <property type="project" value="InterPro"/>
</dbReference>
<dbReference type="PANTHER" id="PTHR31234">
    <property type="entry name" value="LATE EMBRYOGENESIS ABUNDANT (LEA) HYDROXYPROLINE-RICH GLYCOPROTEIN FAMILY"/>
    <property type="match status" value="1"/>
</dbReference>
<dbReference type="InterPro" id="IPR044839">
    <property type="entry name" value="NDR1-like"/>
</dbReference>
<reference evidence="5 6" key="1">
    <citation type="submission" date="2018-10" db="EMBL/GenBank/DDBJ databases">
        <title>A high-quality apple genome assembly.</title>
        <authorList>
            <person name="Hu J."/>
        </authorList>
    </citation>
    <scope>NUCLEOTIDE SEQUENCE [LARGE SCALE GENOMIC DNA]</scope>
    <source>
        <strain evidence="6">cv. HFTH1</strain>
        <tissue evidence="5">Young leaf</tissue>
    </source>
</reference>
<keyword evidence="4" id="KW-1133">Transmembrane helix</keyword>
<keyword evidence="2 4" id="KW-0472">Membrane</keyword>
<dbReference type="SMR" id="A0A498I382"/>
<comment type="caution">
    <text evidence="5">The sequence shown here is derived from an EMBL/GenBank/DDBJ whole genome shotgun (WGS) entry which is preliminary data.</text>
</comment>
<evidence type="ECO:0000256" key="2">
    <source>
        <dbReference type="ARBA" id="ARBA00023136"/>
    </source>
</evidence>
<dbReference type="AlphaFoldDB" id="A0A498I382"/>
<evidence type="ECO:0000256" key="3">
    <source>
        <dbReference type="SAM" id="MobiDB-lite"/>
    </source>
</evidence>
<gene>
    <name evidence="5" type="ORF">DVH24_019275</name>
</gene>
<proteinExistence type="predicted"/>
<feature type="transmembrane region" description="Helical" evidence="4">
    <location>
        <begin position="75"/>
        <end position="97"/>
    </location>
</feature>
<sequence length="258" mass="28090">MAASSSQGQHKTVTGYPVPPAQFAAGYPAAAPYPYAAPPPHPNRNNYHPTGPPPPYYNPQPNGPFRRKPTVLCRIIIAAVAVFAVMSIIFFISWLVLRPQLPKFRVESASVSPLNATSSELTATWDFTLLATNPNHKLTIFYDRLTASPVYGGVPLTTAAVPPFVSAKRNQTRVNFKLAMVGEYVGDDVARGIADGKDRGSVTFGVWVAAWVRFKSGVFQSRSRLLRVYCNRVEFTGFARNNGTGTLTGQSSPCEVEL</sequence>
<feature type="region of interest" description="Disordered" evidence="3">
    <location>
        <begin position="38"/>
        <end position="61"/>
    </location>
</feature>
<evidence type="ECO:0000256" key="1">
    <source>
        <dbReference type="ARBA" id="ARBA00004370"/>
    </source>
</evidence>
<dbReference type="PANTHER" id="PTHR31234:SF55">
    <property type="entry name" value="LATE EMBRYOGENESIS ABUNDANT (LEA) HYDROXYPROLINE-RICH GLYCOPROTEIN FAMILY"/>
    <property type="match status" value="1"/>
</dbReference>
<dbReference type="EMBL" id="RDQH01000340">
    <property type="protein sequence ID" value="RXH76387.1"/>
    <property type="molecule type" value="Genomic_DNA"/>
</dbReference>
<organism evidence="5 6">
    <name type="scientific">Malus domestica</name>
    <name type="common">Apple</name>
    <name type="synonym">Pyrus malus</name>
    <dbReference type="NCBI Taxonomy" id="3750"/>
    <lineage>
        <taxon>Eukaryota</taxon>
        <taxon>Viridiplantae</taxon>
        <taxon>Streptophyta</taxon>
        <taxon>Embryophyta</taxon>
        <taxon>Tracheophyta</taxon>
        <taxon>Spermatophyta</taxon>
        <taxon>Magnoliopsida</taxon>
        <taxon>eudicotyledons</taxon>
        <taxon>Gunneridae</taxon>
        <taxon>Pentapetalae</taxon>
        <taxon>rosids</taxon>
        <taxon>fabids</taxon>
        <taxon>Rosales</taxon>
        <taxon>Rosaceae</taxon>
        <taxon>Amygdaloideae</taxon>
        <taxon>Maleae</taxon>
        <taxon>Malus</taxon>
    </lineage>
</organism>
<evidence type="ECO:0000313" key="5">
    <source>
        <dbReference type="EMBL" id="RXH76387.1"/>
    </source>
</evidence>
<accession>A0A498I382</accession>
<comment type="subcellular location">
    <subcellularLocation>
        <location evidence="1">Membrane</location>
    </subcellularLocation>
</comment>
<evidence type="ECO:0000256" key="4">
    <source>
        <dbReference type="SAM" id="Phobius"/>
    </source>
</evidence>
<name>A0A498I382_MALDO</name>
<evidence type="ECO:0000313" key="6">
    <source>
        <dbReference type="Proteomes" id="UP000290289"/>
    </source>
</evidence>
<dbReference type="GO" id="GO:0005886">
    <property type="term" value="C:plasma membrane"/>
    <property type="evidence" value="ECO:0007669"/>
    <property type="project" value="TreeGrafter"/>
</dbReference>
<keyword evidence="6" id="KW-1185">Reference proteome</keyword>
<feature type="compositionally biased region" description="Pro residues" evidence="3">
    <location>
        <begin position="50"/>
        <end position="61"/>
    </location>
</feature>
<dbReference type="Proteomes" id="UP000290289">
    <property type="component" value="Chromosome 14"/>
</dbReference>
<protein>
    <submittedName>
        <fullName evidence="5">Uncharacterized protein</fullName>
    </submittedName>
</protein>
<keyword evidence="4" id="KW-0812">Transmembrane</keyword>